<proteinExistence type="predicted"/>
<feature type="region of interest" description="Disordered" evidence="1">
    <location>
        <begin position="25"/>
        <end position="56"/>
    </location>
</feature>
<feature type="compositionally biased region" description="Acidic residues" evidence="1">
    <location>
        <begin position="337"/>
        <end position="349"/>
    </location>
</feature>
<feature type="compositionally biased region" description="Basic and acidic residues" evidence="1">
    <location>
        <begin position="303"/>
        <end position="316"/>
    </location>
</feature>
<protein>
    <submittedName>
        <fullName evidence="2">Uncharacterized protein</fullName>
    </submittedName>
</protein>
<dbReference type="EMBL" id="CAJGYM010000080">
    <property type="protein sequence ID" value="CAD6196842.1"/>
    <property type="molecule type" value="Genomic_DNA"/>
</dbReference>
<name>A0A8S1HLZ5_9PELO</name>
<gene>
    <name evidence="2" type="ORF">CAUJ_LOCUS12753</name>
</gene>
<feature type="compositionally biased region" description="Basic and acidic residues" evidence="1">
    <location>
        <begin position="37"/>
        <end position="47"/>
    </location>
</feature>
<feature type="region of interest" description="Disordered" evidence="1">
    <location>
        <begin position="135"/>
        <end position="227"/>
    </location>
</feature>
<evidence type="ECO:0000313" key="2">
    <source>
        <dbReference type="EMBL" id="CAD6196842.1"/>
    </source>
</evidence>
<organism evidence="2 3">
    <name type="scientific">Caenorhabditis auriculariae</name>
    <dbReference type="NCBI Taxonomy" id="2777116"/>
    <lineage>
        <taxon>Eukaryota</taxon>
        <taxon>Metazoa</taxon>
        <taxon>Ecdysozoa</taxon>
        <taxon>Nematoda</taxon>
        <taxon>Chromadorea</taxon>
        <taxon>Rhabditida</taxon>
        <taxon>Rhabditina</taxon>
        <taxon>Rhabditomorpha</taxon>
        <taxon>Rhabditoidea</taxon>
        <taxon>Rhabditidae</taxon>
        <taxon>Peloderinae</taxon>
        <taxon>Caenorhabditis</taxon>
    </lineage>
</organism>
<feature type="compositionally biased region" description="Acidic residues" evidence="1">
    <location>
        <begin position="141"/>
        <end position="152"/>
    </location>
</feature>
<keyword evidence="3" id="KW-1185">Reference proteome</keyword>
<feature type="region of interest" description="Disordered" evidence="1">
    <location>
        <begin position="299"/>
        <end position="368"/>
    </location>
</feature>
<reference evidence="2" key="1">
    <citation type="submission" date="2020-10" db="EMBL/GenBank/DDBJ databases">
        <authorList>
            <person name="Kikuchi T."/>
        </authorList>
    </citation>
    <scope>NUCLEOTIDE SEQUENCE</scope>
    <source>
        <strain evidence="2">NKZ352</strain>
    </source>
</reference>
<comment type="caution">
    <text evidence="2">The sequence shown here is derived from an EMBL/GenBank/DDBJ whole genome shotgun (WGS) entry which is preliminary data.</text>
</comment>
<dbReference type="AlphaFoldDB" id="A0A8S1HLZ5"/>
<sequence length="388" mass="45227">MSRPDRRGFKSFFNRYRIMNRLRLNGDDQRGPLPNMRAHEERRREEVVLPQRPPRLPQFVAEVEGSELEDGRPERGNVVNAQLRGQEGIQLRGNEQDEASEEETRRRRRVVEVRAAPRRMLLIAHDPLWRRYHERPRRQEQDEEVEEEQEEEPVARAPIADDSDSSSQEEEMEAQPARARQIQKYLQPLPHHEQTQVESRGPKGPLPNMRAHEERIREQVAPPQRPLKLPQFVVEVEGSELEDGRPDPGNVVNVRIAELRGQDQVGGAQQDEASEEKTRRRRRVVVAEARPAPRRMLLIAHDPLWRRYHEPPRRQEQDEEVEEEQEEEPVARAPVADDSDSSSQEEEMEAQPARGQSQALKKKRGKRSQFVEDIKLLCSSILTPSNYL</sequence>
<feature type="region of interest" description="Disordered" evidence="1">
    <location>
        <begin position="84"/>
        <end position="108"/>
    </location>
</feature>
<feature type="compositionally biased region" description="Acidic residues" evidence="1">
    <location>
        <begin position="161"/>
        <end position="173"/>
    </location>
</feature>
<accession>A0A8S1HLZ5</accession>
<evidence type="ECO:0000256" key="1">
    <source>
        <dbReference type="SAM" id="MobiDB-lite"/>
    </source>
</evidence>
<dbReference type="Proteomes" id="UP000835052">
    <property type="component" value="Unassembled WGS sequence"/>
</dbReference>
<evidence type="ECO:0000313" key="3">
    <source>
        <dbReference type="Proteomes" id="UP000835052"/>
    </source>
</evidence>
<feature type="compositionally biased region" description="Acidic residues" evidence="1">
    <location>
        <begin position="317"/>
        <end position="328"/>
    </location>
</feature>
<feature type="region of interest" description="Disordered" evidence="1">
    <location>
        <begin position="258"/>
        <end position="287"/>
    </location>
</feature>